<evidence type="ECO:0000313" key="2">
    <source>
        <dbReference type="Proteomes" id="UP000828251"/>
    </source>
</evidence>
<dbReference type="SUPFAM" id="SSF56219">
    <property type="entry name" value="DNase I-like"/>
    <property type="match status" value="1"/>
</dbReference>
<gene>
    <name evidence="1" type="ORF">J1N35_042329</name>
</gene>
<reference evidence="1 2" key="1">
    <citation type="journal article" date="2021" name="Plant Biotechnol. J.">
        <title>Multi-omics assisted identification of the key and species-specific regulatory components of drought-tolerant mechanisms in Gossypium stocksii.</title>
        <authorList>
            <person name="Yu D."/>
            <person name="Ke L."/>
            <person name="Zhang D."/>
            <person name="Wu Y."/>
            <person name="Sun Y."/>
            <person name="Mei J."/>
            <person name="Sun J."/>
            <person name="Sun Y."/>
        </authorList>
    </citation>
    <scope>NUCLEOTIDE SEQUENCE [LARGE SCALE GENOMIC DNA]</scope>
    <source>
        <strain evidence="2">cv. E1</strain>
        <tissue evidence="1">Leaf</tissue>
    </source>
</reference>
<keyword evidence="2" id="KW-1185">Reference proteome</keyword>
<dbReference type="PANTHER" id="PTHR35218">
    <property type="entry name" value="RNASE H DOMAIN-CONTAINING PROTEIN"/>
    <property type="match status" value="1"/>
</dbReference>
<dbReference type="InterPro" id="IPR036691">
    <property type="entry name" value="Endo/exonu/phosph_ase_sf"/>
</dbReference>
<accession>A0A9D3ZKA9</accession>
<dbReference type="EMBL" id="JAIQCV010000012">
    <property type="protein sequence ID" value="KAH1040586.1"/>
    <property type="molecule type" value="Genomic_DNA"/>
</dbReference>
<sequence length="433" mass="50259">MLPFLNLPCSAWQVLVQRDRNNVGDGQWFMEILRKRLEQDVMEAYLKRRAISAFELLVNPRIQYFSIRVKSLLIQGTPDMLHRVKLRPLLPLPRRQILRPHLMIITETRTCIGNVRNIVDNLTFDGCMDVRTIGYQDGIWLLWKSNMATVVRVRASSISWLLSAVYASPRLAESKLLWSNLKTVASKHKLPWIVTGDFNEVLSRLDKKRSRFYWSMKEYQEILDQEVDLWTMKSRVEWLVEGERNTSFFHLTTVKRRSHNRIGLNNNFSTWSISKEGISSIIRSYFHDLFRSSREVNELSPLHSDLQWPRTLDERNSLTAPLSEVEIAQISLNGVSLKKILELFDFPCNWRNLILDCISSSTLSALNGEQLPMVEPSRGIRQGDLLSPYLFITCMEFLSLQIHKACEEKKWKPIRASRSGPNISGQGKNTGHM</sequence>
<organism evidence="1 2">
    <name type="scientific">Gossypium stocksii</name>
    <dbReference type="NCBI Taxonomy" id="47602"/>
    <lineage>
        <taxon>Eukaryota</taxon>
        <taxon>Viridiplantae</taxon>
        <taxon>Streptophyta</taxon>
        <taxon>Embryophyta</taxon>
        <taxon>Tracheophyta</taxon>
        <taxon>Spermatophyta</taxon>
        <taxon>Magnoliopsida</taxon>
        <taxon>eudicotyledons</taxon>
        <taxon>Gunneridae</taxon>
        <taxon>Pentapetalae</taxon>
        <taxon>rosids</taxon>
        <taxon>malvids</taxon>
        <taxon>Malvales</taxon>
        <taxon>Malvaceae</taxon>
        <taxon>Malvoideae</taxon>
        <taxon>Gossypium</taxon>
    </lineage>
</organism>
<dbReference type="Gene3D" id="3.60.10.10">
    <property type="entry name" value="Endonuclease/exonuclease/phosphatase"/>
    <property type="match status" value="1"/>
</dbReference>
<evidence type="ECO:0000313" key="1">
    <source>
        <dbReference type="EMBL" id="KAH1040586.1"/>
    </source>
</evidence>
<comment type="caution">
    <text evidence="1">The sequence shown here is derived from an EMBL/GenBank/DDBJ whole genome shotgun (WGS) entry which is preliminary data.</text>
</comment>
<evidence type="ECO:0008006" key="3">
    <source>
        <dbReference type="Google" id="ProtNLM"/>
    </source>
</evidence>
<dbReference type="OrthoDB" id="1000931at2759"/>
<dbReference type="Proteomes" id="UP000828251">
    <property type="component" value="Unassembled WGS sequence"/>
</dbReference>
<protein>
    <recommendedName>
        <fullName evidence="3">Reverse transcriptase domain-containing protein</fullName>
    </recommendedName>
</protein>
<dbReference type="PANTHER" id="PTHR35218:SF9">
    <property type="entry name" value="ENDONUCLEASE_EXONUCLEASE_PHOSPHATASE DOMAIN-CONTAINING PROTEIN"/>
    <property type="match status" value="1"/>
</dbReference>
<proteinExistence type="predicted"/>
<dbReference type="AlphaFoldDB" id="A0A9D3ZKA9"/>
<name>A0A9D3ZKA9_9ROSI</name>